<keyword evidence="6" id="KW-0328">Glycosyltransferase</keyword>
<sequence length="261" mass="29541">MERSEAYGFSAVMSGAFLLSCLLFAAINRRQRGPYMDEVFHVPQAQAYCHGRFLQWDPMITTLPGLYLVSVGVVKPAAWLFGWTGSVVCSAGMLRFINLLFSAGNFYLLYLLLSKIHQKNKAVSGFQRILSTLTLAMFPTLYFFTFLYYTDPGSLYKDNVQLTSSQREYKNLTKLNNAVLAKSNPEEKDLGVLIDEKLNMSQQSALAAQKANRVLGCIKKSVTSRSREVILPLYSTPVRPHLEYCVQLWGPQYKTDMELLE</sequence>
<accession>A0ABC9VTA1</accession>
<evidence type="ECO:0000256" key="11">
    <source>
        <dbReference type="ARBA" id="ARBA00023136"/>
    </source>
</evidence>
<evidence type="ECO:0000256" key="14">
    <source>
        <dbReference type="SAM" id="Phobius"/>
    </source>
</evidence>
<organism evidence="15 16">
    <name type="scientific">Grus japonensis</name>
    <name type="common">Japanese crane</name>
    <name type="synonym">Red-crowned crane</name>
    <dbReference type="NCBI Taxonomy" id="30415"/>
    <lineage>
        <taxon>Eukaryota</taxon>
        <taxon>Metazoa</taxon>
        <taxon>Chordata</taxon>
        <taxon>Craniata</taxon>
        <taxon>Vertebrata</taxon>
        <taxon>Euteleostomi</taxon>
        <taxon>Archelosauria</taxon>
        <taxon>Archosauria</taxon>
        <taxon>Dinosauria</taxon>
        <taxon>Saurischia</taxon>
        <taxon>Theropoda</taxon>
        <taxon>Coelurosauria</taxon>
        <taxon>Aves</taxon>
        <taxon>Neognathae</taxon>
        <taxon>Neoaves</taxon>
        <taxon>Gruiformes</taxon>
        <taxon>Gruidae</taxon>
        <taxon>Grus</taxon>
    </lineage>
</organism>
<comment type="catalytic activity">
    <reaction evidence="13">
        <text>an alpha-D-Glc-(1-&gt;3)-alpha-D-Glc-(1-&gt;3)-alpha-D-Man-(1-&gt;2)-alpha-D-Man-(1-&gt;2)-alpha-D-Man-(1-&gt;3)-[alpha-D-Man-(1-&gt;2)-alpha-D-Man-(1-&gt;3)-[alpha-D-Man-(1-&gt;2)-alpha-D-Man-(1-&gt;6)]-alpha-D-Man-(1-&gt;6)]-beta-D-Man-(1-&gt;4)-beta-D-GlcNAc-(1-&gt;4)-alpha-D-GlcNAc-diphospho-di-trans,poly-cis-dolichol + a di-trans,poly-cis-dolichyl beta-D-glucosyl phosphate = a alpha-D-Glc-(1-&gt;2)-alpha-D-Glc-(1-&gt;3)-alpha-D-Glc-(1-&gt;3)-alpha-D-Man-(1-&gt;2)-alpha-D-Man-(1-&gt;2)-alpha-D-Man-(1-&gt;3)-[alpha-D-Man-(1-&gt;2)-alpha-D-Man-(1-&gt;3)-[alpha-D-Man-(1-&gt;2)-alpha-D-Man-(1-&gt;6)]-alpha-D-Man-(1-&gt;6)]-beta-D-Man-(1-&gt;4)-beta-D-GlcNAc-(1-&gt;4)-alpha-D-GlcNAc-diphospho-di-trans,poly-cis-dolichol + a di-trans,poly-cis-dolichyl phosphate + H(+)</text>
        <dbReference type="Rhea" id="RHEA:29543"/>
        <dbReference type="Rhea" id="RHEA-COMP:19498"/>
        <dbReference type="Rhea" id="RHEA-COMP:19502"/>
        <dbReference type="Rhea" id="RHEA-COMP:19512"/>
        <dbReference type="Rhea" id="RHEA-COMP:19522"/>
        <dbReference type="ChEBI" id="CHEBI:15378"/>
        <dbReference type="ChEBI" id="CHEBI:57525"/>
        <dbReference type="ChEBI" id="CHEBI:57683"/>
        <dbReference type="ChEBI" id="CHEBI:132522"/>
        <dbReference type="ChEBI" id="CHEBI:132523"/>
        <dbReference type="EC" id="2.4.1.256"/>
    </reaction>
    <physiologicalReaction direction="left-to-right" evidence="13">
        <dbReference type="Rhea" id="RHEA:29544"/>
    </physiologicalReaction>
</comment>
<evidence type="ECO:0000256" key="5">
    <source>
        <dbReference type="ARBA" id="ARBA00018512"/>
    </source>
</evidence>
<dbReference type="AlphaFoldDB" id="A0ABC9VTA1"/>
<evidence type="ECO:0000256" key="2">
    <source>
        <dbReference type="ARBA" id="ARBA00004922"/>
    </source>
</evidence>
<dbReference type="InterPro" id="IPR016900">
    <property type="entry name" value="Alg10"/>
</dbReference>
<evidence type="ECO:0000313" key="15">
    <source>
        <dbReference type="EMBL" id="GAB0175797.1"/>
    </source>
</evidence>
<evidence type="ECO:0000256" key="3">
    <source>
        <dbReference type="ARBA" id="ARBA00010600"/>
    </source>
</evidence>
<evidence type="ECO:0000256" key="13">
    <source>
        <dbReference type="ARBA" id="ARBA00048064"/>
    </source>
</evidence>
<evidence type="ECO:0000256" key="12">
    <source>
        <dbReference type="ARBA" id="ARBA00044727"/>
    </source>
</evidence>
<gene>
    <name evidence="15" type="ORF">GRJ2_000044900</name>
</gene>
<dbReference type="EMBL" id="BAAFJT010000001">
    <property type="protein sequence ID" value="GAB0175797.1"/>
    <property type="molecule type" value="Genomic_DNA"/>
</dbReference>
<comment type="similarity">
    <text evidence="3">Belongs to the ALG10 glucosyltransferase family.</text>
</comment>
<evidence type="ECO:0000256" key="9">
    <source>
        <dbReference type="ARBA" id="ARBA00022824"/>
    </source>
</evidence>
<evidence type="ECO:0000256" key="7">
    <source>
        <dbReference type="ARBA" id="ARBA00022679"/>
    </source>
</evidence>
<keyword evidence="8 14" id="KW-0812">Transmembrane</keyword>
<evidence type="ECO:0000256" key="4">
    <source>
        <dbReference type="ARBA" id="ARBA00011967"/>
    </source>
</evidence>
<feature type="transmembrane region" description="Helical" evidence="14">
    <location>
        <begin position="6"/>
        <end position="27"/>
    </location>
</feature>
<reference evidence="15 16" key="1">
    <citation type="submission" date="2024-06" db="EMBL/GenBank/DDBJ databases">
        <title>The draft genome of Grus japonensis, version 3.</title>
        <authorList>
            <person name="Nabeshima K."/>
            <person name="Suzuki S."/>
            <person name="Onuma M."/>
        </authorList>
    </citation>
    <scope>NUCLEOTIDE SEQUENCE [LARGE SCALE GENOMIC DNA]</scope>
    <source>
        <strain evidence="15 16">451A</strain>
    </source>
</reference>
<protein>
    <recommendedName>
        <fullName evidence="5">Dol-P-Glc:Glc(2)Man(9)GlcNAc(2)-PP-Dol alpha-1,2-glucosyltransferase</fullName>
        <ecNumber evidence="4">2.4.1.256</ecNumber>
    </recommendedName>
</protein>
<comment type="function">
    <text evidence="12">Dol-P-Glc:Glc(2)Man(9)GlcNAc(2)-PP-Dol alpha-1,2-glucosyltransferase that operates in the biosynthetic pathway of dolichol-linked oligosaccharides, the glycan precursors employed in protein asparagine (N)-glycosylation. The assembly of dolichol-linked oligosaccharides begins on the cytosolic side of the endoplasmic reticulum membrane and finishes in its lumen. The sequential addition of sugars to dolichol pyrophosphate produces dolichol-linked oligosaccharides containing fourteen sugars, including two GlcNAcs, nine mannoses and three glucoses. Once assembled, the oligosaccharide is transferred from the lipid to nascent proteins by oligosaccharyltransferases. In the lumen of the endoplasmic reticulum, adds the third and last glucose residue from dolichyl phosphate glucose (Dol-P-Glc) onto the lipid-linked oligosaccharide intermediate Glc(2)Man(9)GlcNAc(2)-PP-Dol to produce Glc(3)Man(9)GlcNAc(2)-PP-Dol.</text>
</comment>
<proteinExistence type="inferred from homology"/>
<keyword evidence="10 14" id="KW-1133">Transmembrane helix</keyword>
<comment type="caution">
    <text evidence="15">The sequence shown here is derived from an EMBL/GenBank/DDBJ whole genome shotgun (WGS) entry which is preliminary data.</text>
</comment>
<evidence type="ECO:0000256" key="6">
    <source>
        <dbReference type="ARBA" id="ARBA00022676"/>
    </source>
</evidence>
<feature type="transmembrane region" description="Helical" evidence="14">
    <location>
        <begin position="60"/>
        <end position="81"/>
    </location>
</feature>
<evidence type="ECO:0000256" key="1">
    <source>
        <dbReference type="ARBA" id="ARBA00004477"/>
    </source>
</evidence>
<evidence type="ECO:0000256" key="10">
    <source>
        <dbReference type="ARBA" id="ARBA00022989"/>
    </source>
</evidence>
<feature type="transmembrane region" description="Helical" evidence="14">
    <location>
        <begin position="125"/>
        <end position="149"/>
    </location>
</feature>
<feature type="transmembrane region" description="Helical" evidence="14">
    <location>
        <begin position="93"/>
        <end position="113"/>
    </location>
</feature>
<dbReference type="PANTHER" id="PTHR12989:SF10">
    <property type="entry name" value="DOL-P-GLC:GLC(2)MAN(9)GLCNAC(2)-PP-DOL ALPHA-1,2-GLUCOSYLTRANSFERASE-RELATED"/>
    <property type="match status" value="1"/>
</dbReference>
<dbReference type="GO" id="GO:0106073">
    <property type="term" value="F:dolichyl pyrophosphate Glc2Man9GlcNAc2 alpha-1,2-glucosyltransferase activity"/>
    <property type="evidence" value="ECO:0007669"/>
    <property type="project" value="UniProtKB-EC"/>
</dbReference>
<keyword evidence="9" id="KW-0256">Endoplasmic reticulum</keyword>
<evidence type="ECO:0000256" key="8">
    <source>
        <dbReference type="ARBA" id="ARBA00022692"/>
    </source>
</evidence>
<evidence type="ECO:0000313" key="16">
    <source>
        <dbReference type="Proteomes" id="UP001623348"/>
    </source>
</evidence>
<name>A0ABC9VTA1_GRUJA</name>
<dbReference type="PROSITE" id="PS51257">
    <property type="entry name" value="PROKAR_LIPOPROTEIN"/>
    <property type="match status" value="1"/>
</dbReference>
<dbReference type="GO" id="GO:0005789">
    <property type="term" value="C:endoplasmic reticulum membrane"/>
    <property type="evidence" value="ECO:0007669"/>
    <property type="project" value="UniProtKB-SubCell"/>
</dbReference>
<dbReference type="EC" id="2.4.1.256" evidence="4"/>
<dbReference type="Proteomes" id="UP001623348">
    <property type="component" value="Unassembled WGS sequence"/>
</dbReference>
<comment type="pathway">
    <text evidence="2">Protein modification; protein glycosylation.</text>
</comment>
<dbReference type="PANTHER" id="PTHR12989">
    <property type="entry name" value="ALPHA-1,2-GLUCOSYLTRANSFERASE ALG10"/>
    <property type="match status" value="1"/>
</dbReference>
<dbReference type="Pfam" id="PF04922">
    <property type="entry name" value="DIE2_ALG10"/>
    <property type="match status" value="1"/>
</dbReference>
<keyword evidence="7" id="KW-0808">Transferase</keyword>
<keyword evidence="16" id="KW-1185">Reference proteome</keyword>
<keyword evidence="11 14" id="KW-0472">Membrane</keyword>
<comment type="subcellular location">
    <subcellularLocation>
        <location evidence="1">Endoplasmic reticulum membrane</location>
        <topology evidence="1">Multi-pass membrane protein</topology>
    </subcellularLocation>
</comment>